<dbReference type="Pfam" id="PF00067">
    <property type="entry name" value="p450"/>
    <property type="match status" value="1"/>
</dbReference>
<evidence type="ECO:0000256" key="8">
    <source>
        <dbReference type="ARBA" id="ARBA00023136"/>
    </source>
</evidence>
<dbReference type="PROSITE" id="PS00086">
    <property type="entry name" value="CYTOCHROME_P450"/>
    <property type="match status" value="1"/>
</dbReference>
<keyword evidence="12" id="KW-1185">Reference proteome</keyword>
<evidence type="ECO:0000256" key="9">
    <source>
        <dbReference type="PIRSR" id="PIRSR602401-1"/>
    </source>
</evidence>
<dbReference type="InterPro" id="IPR002401">
    <property type="entry name" value="Cyt_P450_E_grp-I"/>
</dbReference>
<organism evidence="11 12">
    <name type="scientific">Euroglyphus maynei</name>
    <name type="common">Mayne's house dust mite</name>
    <dbReference type="NCBI Taxonomy" id="6958"/>
    <lineage>
        <taxon>Eukaryota</taxon>
        <taxon>Metazoa</taxon>
        <taxon>Ecdysozoa</taxon>
        <taxon>Arthropoda</taxon>
        <taxon>Chelicerata</taxon>
        <taxon>Arachnida</taxon>
        <taxon>Acari</taxon>
        <taxon>Acariformes</taxon>
        <taxon>Sarcoptiformes</taxon>
        <taxon>Astigmata</taxon>
        <taxon>Psoroptidia</taxon>
        <taxon>Analgoidea</taxon>
        <taxon>Pyroglyphidae</taxon>
        <taxon>Pyroglyphinae</taxon>
        <taxon>Euroglyphus</taxon>
    </lineage>
</organism>
<reference evidence="11 12" key="1">
    <citation type="submission" date="2017-03" db="EMBL/GenBank/DDBJ databases">
        <title>Genome Survey of Euroglyphus maynei.</title>
        <authorList>
            <person name="Arlian L.G."/>
            <person name="Morgan M.S."/>
            <person name="Rider S.D."/>
        </authorList>
    </citation>
    <scope>NUCLEOTIDE SEQUENCE [LARGE SCALE GENOMIC DNA]</scope>
    <source>
        <strain evidence="11">Arlian Lab</strain>
        <tissue evidence="11">Whole body</tissue>
    </source>
</reference>
<evidence type="ECO:0000256" key="3">
    <source>
        <dbReference type="ARBA" id="ARBA00010617"/>
    </source>
</evidence>
<evidence type="ECO:0000256" key="10">
    <source>
        <dbReference type="RuleBase" id="RU000461"/>
    </source>
</evidence>
<dbReference type="EMBL" id="MUJZ01030961">
    <property type="protein sequence ID" value="OTF77771.1"/>
    <property type="molecule type" value="Genomic_DNA"/>
</dbReference>
<dbReference type="PANTHER" id="PTHR24291:SF189">
    <property type="entry name" value="CYTOCHROME P450 4C3-RELATED"/>
    <property type="match status" value="1"/>
</dbReference>
<accession>A0A1Y3BA73</accession>
<feature type="non-terminal residue" evidence="11">
    <location>
        <position position="1"/>
    </location>
</feature>
<dbReference type="GO" id="GO:0005506">
    <property type="term" value="F:iron ion binding"/>
    <property type="evidence" value="ECO:0007669"/>
    <property type="project" value="InterPro"/>
</dbReference>
<proteinExistence type="inferred from homology"/>
<dbReference type="GO" id="GO:0020037">
    <property type="term" value="F:heme binding"/>
    <property type="evidence" value="ECO:0007669"/>
    <property type="project" value="InterPro"/>
</dbReference>
<keyword evidence="5" id="KW-0256">Endoplasmic reticulum</keyword>
<dbReference type="GO" id="GO:0016705">
    <property type="term" value="F:oxidoreductase activity, acting on paired donors, with incorporation or reduction of molecular oxygen"/>
    <property type="evidence" value="ECO:0007669"/>
    <property type="project" value="InterPro"/>
</dbReference>
<keyword evidence="6 9" id="KW-0408">Iron</keyword>
<dbReference type="GO" id="GO:0004497">
    <property type="term" value="F:monooxygenase activity"/>
    <property type="evidence" value="ECO:0007669"/>
    <property type="project" value="UniProtKB-KW"/>
</dbReference>
<keyword evidence="10" id="KW-0560">Oxidoreductase</keyword>
<keyword evidence="4 9" id="KW-0349">Heme</keyword>
<feature type="binding site" description="axial binding residue" evidence="9">
    <location>
        <position position="133"/>
    </location>
    <ligand>
        <name>heme</name>
        <dbReference type="ChEBI" id="CHEBI:30413"/>
    </ligand>
    <ligandPart>
        <name>Fe</name>
        <dbReference type="ChEBI" id="CHEBI:18248"/>
    </ligandPart>
</feature>
<dbReference type="PANTHER" id="PTHR24291">
    <property type="entry name" value="CYTOCHROME P450 FAMILY 4"/>
    <property type="match status" value="1"/>
</dbReference>
<dbReference type="PRINTS" id="PR00385">
    <property type="entry name" value="P450"/>
</dbReference>
<protein>
    <recommendedName>
        <fullName evidence="13">Cytochrome P450-like protein</fullName>
    </recommendedName>
</protein>
<keyword evidence="7 10" id="KW-0503">Monooxygenase</keyword>
<dbReference type="InterPro" id="IPR001128">
    <property type="entry name" value="Cyt_P450"/>
</dbReference>
<comment type="caution">
    <text evidence="11">The sequence shown here is derived from an EMBL/GenBank/DDBJ whole genome shotgun (WGS) entry which is preliminary data.</text>
</comment>
<sequence>HPDIQDRVHEEIEGIRQQFDSTNDQESLTINWTTNQLRQMKYLEACIKESLRLFPSVPFISRYTHQDTEIEPNRIIPRGTSVVILLYKIQRDPKYFQQPERFIPDRFMEGSNDYSGRMNPFAFVPFSAGPRNCIGQKFALQEEKIMLATLLTRYRIESVENLGNVPAKATLILRPKFSVNIRFVQR</sequence>
<evidence type="ECO:0008006" key="13">
    <source>
        <dbReference type="Google" id="ProtNLM"/>
    </source>
</evidence>
<dbReference type="GO" id="GO:0005789">
    <property type="term" value="C:endoplasmic reticulum membrane"/>
    <property type="evidence" value="ECO:0007669"/>
    <property type="project" value="UniProtKB-SubCell"/>
</dbReference>
<name>A0A1Y3BA73_EURMA</name>
<gene>
    <name evidence="11" type="ORF">BLA29_005845</name>
</gene>
<dbReference type="InterPro" id="IPR036396">
    <property type="entry name" value="Cyt_P450_sf"/>
</dbReference>
<evidence type="ECO:0000256" key="2">
    <source>
        <dbReference type="ARBA" id="ARBA00004586"/>
    </source>
</evidence>
<evidence type="ECO:0000256" key="4">
    <source>
        <dbReference type="ARBA" id="ARBA00022617"/>
    </source>
</evidence>
<evidence type="ECO:0000313" key="11">
    <source>
        <dbReference type="EMBL" id="OTF77771.1"/>
    </source>
</evidence>
<evidence type="ECO:0000256" key="7">
    <source>
        <dbReference type="ARBA" id="ARBA00023033"/>
    </source>
</evidence>
<evidence type="ECO:0000256" key="6">
    <source>
        <dbReference type="ARBA" id="ARBA00023004"/>
    </source>
</evidence>
<evidence type="ECO:0000256" key="5">
    <source>
        <dbReference type="ARBA" id="ARBA00022824"/>
    </source>
</evidence>
<comment type="subcellular location">
    <subcellularLocation>
        <location evidence="2">Endoplasmic reticulum membrane</location>
    </subcellularLocation>
</comment>
<comment type="cofactor">
    <cofactor evidence="1 9">
        <name>heme</name>
        <dbReference type="ChEBI" id="CHEBI:30413"/>
    </cofactor>
</comment>
<dbReference type="InterPro" id="IPR050196">
    <property type="entry name" value="Cytochrome_P450_Monoox"/>
</dbReference>
<dbReference type="SUPFAM" id="SSF48264">
    <property type="entry name" value="Cytochrome P450"/>
    <property type="match status" value="1"/>
</dbReference>
<dbReference type="OrthoDB" id="2023at2759"/>
<dbReference type="Proteomes" id="UP000194236">
    <property type="component" value="Unassembled WGS sequence"/>
</dbReference>
<dbReference type="PRINTS" id="PR00463">
    <property type="entry name" value="EP450I"/>
</dbReference>
<evidence type="ECO:0000256" key="1">
    <source>
        <dbReference type="ARBA" id="ARBA00001971"/>
    </source>
</evidence>
<evidence type="ECO:0000313" key="12">
    <source>
        <dbReference type="Proteomes" id="UP000194236"/>
    </source>
</evidence>
<keyword evidence="9 10" id="KW-0479">Metal-binding</keyword>
<comment type="similarity">
    <text evidence="3 10">Belongs to the cytochrome P450 family.</text>
</comment>
<dbReference type="AlphaFoldDB" id="A0A1Y3BA73"/>
<dbReference type="Gene3D" id="1.10.630.10">
    <property type="entry name" value="Cytochrome P450"/>
    <property type="match status" value="1"/>
</dbReference>
<dbReference type="InterPro" id="IPR017972">
    <property type="entry name" value="Cyt_P450_CS"/>
</dbReference>
<keyword evidence="8" id="KW-0472">Membrane</keyword>